<accession>A0A9P4GGR4</accession>
<evidence type="ECO:0000313" key="2">
    <source>
        <dbReference type="EMBL" id="KAF1844870.1"/>
    </source>
</evidence>
<feature type="domain" description="DUF7580" evidence="1">
    <location>
        <begin position="199"/>
        <end position="567"/>
    </location>
</feature>
<dbReference type="EMBL" id="ML976616">
    <property type="protein sequence ID" value="KAF1844870.1"/>
    <property type="molecule type" value="Genomic_DNA"/>
</dbReference>
<dbReference type="InterPro" id="IPR056002">
    <property type="entry name" value="DUF7580"/>
</dbReference>
<dbReference type="RefSeq" id="XP_040787433.1">
    <property type="nucleotide sequence ID" value="XM_040934880.1"/>
</dbReference>
<dbReference type="OrthoDB" id="3565018at2759"/>
<keyword evidence="3" id="KW-1185">Reference proteome</keyword>
<evidence type="ECO:0000259" key="1">
    <source>
        <dbReference type="Pfam" id="PF24476"/>
    </source>
</evidence>
<reference evidence="2" key="1">
    <citation type="submission" date="2020-01" db="EMBL/GenBank/DDBJ databases">
        <authorList>
            <consortium name="DOE Joint Genome Institute"/>
            <person name="Haridas S."/>
            <person name="Albert R."/>
            <person name="Binder M."/>
            <person name="Bloem J."/>
            <person name="Labutti K."/>
            <person name="Salamov A."/>
            <person name="Andreopoulos B."/>
            <person name="Baker S.E."/>
            <person name="Barry K."/>
            <person name="Bills G."/>
            <person name="Bluhm B.H."/>
            <person name="Cannon C."/>
            <person name="Castanera R."/>
            <person name="Culley D.E."/>
            <person name="Daum C."/>
            <person name="Ezra D."/>
            <person name="Gonzalez J.B."/>
            <person name="Henrissat B."/>
            <person name="Kuo A."/>
            <person name="Liang C."/>
            <person name="Lipzen A."/>
            <person name="Lutzoni F."/>
            <person name="Magnuson J."/>
            <person name="Mondo S."/>
            <person name="Nolan M."/>
            <person name="Ohm R."/>
            <person name="Pangilinan J."/>
            <person name="Park H.-J."/>
            <person name="Ramirez L."/>
            <person name="Alfaro M."/>
            <person name="Sun H."/>
            <person name="Tritt A."/>
            <person name="Yoshinaga Y."/>
            <person name="Zwiers L.-H."/>
            <person name="Turgeon B.G."/>
            <person name="Goodwin S.B."/>
            <person name="Spatafora J.W."/>
            <person name="Crous P.W."/>
            <person name="Grigoriev I.V."/>
        </authorList>
    </citation>
    <scope>NUCLEOTIDE SEQUENCE</scope>
    <source>
        <strain evidence="2">CBS 394.84</strain>
    </source>
</reference>
<comment type="caution">
    <text evidence="2">The sequence shown here is derived from an EMBL/GenBank/DDBJ whole genome shotgun (WGS) entry which is preliminary data.</text>
</comment>
<dbReference type="Pfam" id="PF24476">
    <property type="entry name" value="DUF7580"/>
    <property type="match status" value="1"/>
</dbReference>
<dbReference type="PANTHER" id="PTHR35186">
    <property type="entry name" value="ANK_REP_REGION DOMAIN-CONTAINING PROTEIN"/>
    <property type="match status" value="1"/>
</dbReference>
<dbReference type="Proteomes" id="UP000800039">
    <property type="component" value="Unassembled WGS sequence"/>
</dbReference>
<dbReference type="GeneID" id="63852131"/>
<gene>
    <name evidence="2" type="ORF">K460DRAFT_376448</name>
</gene>
<organism evidence="2 3">
    <name type="scientific">Cucurbitaria berberidis CBS 394.84</name>
    <dbReference type="NCBI Taxonomy" id="1168544"/>
    <lineage>
        <taxon>Eukaryota</taxon>
        <taxon>Fungi</taxon>
        <taxon>Dikarya</taxon>
        <taxon>Ascomycota</taxon>
        <taxon>Pezizomycotina</taxon>
        <taxon>Dothideomycetes</taxon>
        <taxon>Pleosporomycetidae</taxon>
        <taxon>Pleosporales</taxon>
        <taxon>Pleosporineae</taxon>
        <taxon>Cucurbitariaceae</taxon>
        <taxon>Cucurbitaria</taxon>
    </lineage>
</organism>
<name>A0A9P4GGR4_9PLEO</name>
<proteinExistence type="predicted"/>
<dbReference type="PANTHER" id="PTHR35186:SF4">
    <property type="entry name" value="PRION-INHIBITION AND PROPAGATION HELO DOMAIN-CONTAINING PROTEIN"/>
    <property type="match status" value="1"/>
</dbReference>
<protein>
    <recommendedName>
        <fullName evidence="1">DUF7580 domain-containing protein</fullName>
    </recommendedName>
</protein>
<dbReference type="AlphaFoldDB" id="A0A9P4GGR4"/>
<sequence>MATGIEAAGLVLGSIPLILAGLQFYAEGIAVTKRYWKYKEEVNNILYELRAENTMYVNSINMLLVGVVSQKDMTEFLADPGGGRWTEAKFDRKLRSRLGASYDSYMESITHMIMTADKFKEKLKLDGAGKPQFSEQTSFKEHYRRLKFSLRKSDYSDLMGKLRQANQSLYRLTTQTAYLDARQTSSKQDCQSAPNFRVIKDRADNFYTALSTGWNCPCQADHSVSLRLESRMEDGSGDEDDEDYEDEETMRDPFHVLFRFNHHHKTEISSTSMKPWTWEEADVRIEYEKQSSTATAACGGQIGKGVRFAKQAKKAIQAALEPQPNMQPIKDLCSAIYALQKPQRDVCFSLLANEIAKHKYGVHIYPTKQLPPDTDTWVVSSLRNVLDDSQFARRDRLKLAVTLASSVLQLHETPWLDENWGKDTIFFVKRPGRALYDQPFVSQNFNQTTPTPKTETPNAMSRIIRNQTLYALGVALIELWYGKTLAELHKDADGPHDTGIMQVDFMAEYNTADRLVDELYSEAGGKYSDAVRRCIRCDFDRRASSLEDAQFQKAVYQGVVAQLKENYEYMFQHHPD</sequence>
<evidence type="ECO:0000313" key="3">
    <source>
        <dbReference type="Proteomes" id="UP000800039"/>
    </source>
</evidence>